<feature type="transmembrane region" description="Helical" evidence="6">
    <location>
        <begin position="41"/>
        <end position="64"/>
    </location>
</feature>
<comment type="subcellular location">
    <subcellularLocation>
        <location evidence="1">Membrane</location>
        <topology evidence="1">Multi-pass membrane protein</topology>
    </subcellularLocation>
</comment>
<sequence>MTLLIETMAYAAAIPAAVYLPYARRAPSVFRTVIKTLPLSIFAVIALATDAPWLLVAALALSALGDACLAQEGEMSFLAGLCSFLLAHIAYAVIFLAHGGGWAAASAPVLSAIAVFSLVYGSFLVRRAGQLAVPVAIYVLAIAVMGFGAATIGGTVLLGALLFMASDAILGAEKFVMADDHRLANVSAPAVWILYFAGQALILCGFMT</sequence>
<accession>A0A4R5PHX6</accession>
<dbReference type="Pfam" id="PF07947">
    <property type="entry name" value="YhhN"/>
    <property type="match status" value="1"/>
</dbReference>
<protein>
    <submittedName>
        <fullName evidence="7">Lysoplasmalogenase</fullName>
    </submittedName>
</protein>
<dbReference type="GO" id="GO:0016787">
    <property type="term" value="F:hydrolase activity"/>
    <property type="evidence" value="ECO:0007669"/>
    <property type="project" value="TreeGrafter"/>
</dbReference>
<dbReference type="AlphaFoldDB" id="A0A4R5PHX6"/>
<keyword evidence="8" id="KW-1185">Reference proteome</keyword>
<gene>
    <name evidence="7" type="ORF">E2A64_13815</name>
</gene>
<keyword evidence="4 6" id="KW-1133">Transmembrane helix</keyword>
<comment type="similarity">
    <text evidence="2">Belongs to the TMEM86 family.</text>
</comment>
<evidence type="ECO:0000313" key="8">
    <source>
        <dbReference type="Proteomes" id="UP000295131"/>
    </source>
</evidence>
<name>A0A4R5PHX6_9HYPH</name>
<evidence type="ECO:0000256" key="3">
    <source>
        <dbReference type="ARBA" id="ARBA00022692"/>
    </source>
</evidence>
<evidence type="ECO:0000256" key="6">
    <source>
        <dbReference type="SAM" id="Phobius"/>
    </source>
</evidence>
<reference evidence="7 8" key="1">
    <citation type="journal article" date="2013" name="Int. J. Syst. Evol. Microbiol.">
        <title>Hoeflea suaedae sp. nov., an endophytic bacterium isolated from the root of the halophyte Suaeda maritima.</title>
        <authorList>
            <person name="Chung E.J."/>
            <person name="Park J.A."/>
            <person name="Pramanik P."/>
            <person name="Bibi F."/>
            <person name="Jeon C.O."/>
            <person name="Chung Y.R."/>
        </authorList>
    </citation>
    <scope>NUCLEOTIDE SEQUENCE [LARGE SCALE GENOMIC DNA]</scope>
    <source>
        <strain evidence="7 8">YC6898</strain>
    </source>
</reference>
<dbReference type="GO" id="GO:0016020">
    <property type="term" value="C:membrane"/>
    <property type="evidence" value="ECO:0007669"/>
    <property type="project" value="UniProtKB-SubCell"/>
</dbReference>
<dbReference type="PANTHER" id="PTHR31885:SF6">
    <property type="entry name" value="GH04784P"/>
    <property type="match status" value="1"/>
</dbReference>
<evidence type="ECO:0000256" key="2">
    <source>
        <dbReference type="ARBA" id="ARBA00007375"/>
    </source>
</evidence>
<evidence type="ECO:0000256" key="1">
    <source>
        <dbReference type="ARBA" id="ARBA00004141"/>
    </source>
</evidence>
<keyword evidence="5 6" id="KW-0472">Membrane</keyword>
<organism evidence="7 8">
    <name type="scientific">Pseudohoeflea suaedae</name>
    <dbReference type="NCBI Taxonomy" id="877384"/>
    <lineage>
        <taxon>Bacteria</taxon>
        <taxon>Pseudomonadati</taxon>
        <taxon>Pseudomonadota</taxon>
        <taxon>Alphaproteobacteria</taxon>
        <taxon>Hyphomicrobiales</taxon>
        <taxon>Rhizobiaceae</taxon>
        <taxon>Pseudohoeflea</taxon>
    </lineage>
</organism>
<feature type="transmembrane region" description="Helical" evidence="6">
    <location>
        <begin position="186"/>
        <end position="206"/>
    </location>
</feature>
<feature type="transmembrane region" description="Helical" evidence="6">
    <location>
        <begin position="102"/>
        <end position="125"/>
    </location>
</feature>
<evidence type="ECO:0000256" key="5">
    <source>
        <dbReference type="ARBA" id="ARBA00023136"/>
    </source>
</evidence>
<evidence type="ECO:0000256" key="4">
    <source>
        <dbReference type="ARBA" id="ARBA00022989"/>
    </source>
</evidence>
<dbReference type="EMBL" id="SMSI01000003">
    <property type="protein sequence ID" value="TDH34819.1"/>
    <property type="molecule type" value="Genomic_DNA"/>
</dbReference>
<dbReference type="Proteomes" id="UP000295131">
    <property type="component" value="Unassembled WGS sequence"/>
</dbReference>
<dbReference type="PANTHER" id="PTHR31885">
    <property type="entry name" value="GH04784P"/>
    <property type="match status" value="1"/>
</dbReference>
<feature type="transmembrane region" description="Helical" evidence="6">
    <location>
        <begin position="137"/>
        <end position="166"/>
    </location>
</feature>
<dbReference type="RefSeq" id="WP_133285104.1">
    <property type="nucleotide sequence ID" value="NZ_SMSI01000003.1"/>
</dbReference>
<proteinExistence type="inferred from homology"/>
<dbReference type="InterPro" id="IPR012506">
    <property type="entry name" value="TMEM86B-like"/>
</dbReference>
<keyword evidence="3 6" id="KW-0812">Transmembrane</keyword>
<comment type="caution">
    <text evidence="7">The sequence shown here is derived from an EMBL/GenBank/DDBJ whole genome shotgun (WGS) entry which is preliminary data.</text>
</comment>
<dbReference type="OrthoDB" id="7266492at2"/>
<feature type="transmembrane region" description="Helical" evidence="6">
    <location>
        <begin position="76"/>
        <end position="96"/>
    </location>
</feature>
<evidence type="ECO:0000313" key="7">
    <source>
        <dbReference type="EMBL" id="TDH34819.1"/>
    </source>
</evidence>